<gene>
    <name evidence="5" type="ORF">DDY73_04245</name>
</gene>
<dbReference type="PANTHER" id="PTHR31302:SF31">
    <property type="entry name" value="PHOSPHODIESTERASE YAEI"/>
    <property type="match status" value="1"/>
</dbReference>
<dbReference type="EMBL" id="DNWC01000056">
    <property type="protein sequence ID" value="HBJ08192.1"/>
    <property type="molecule type" value="Genomic_DNA"/>
</dbReference>
<evidence type="ECO:0000256" key="2">
    <source>
        <dbReference type="ARBA" id="ARBA00022801"/>
    </source>
</evidence>
<reference evidence="5 6" key="1">
    <citation type="journal article" date="2018" name="Nat. Biotechnol.">
        <title>A standardized bacterial taxonomy based on genome phylogeny substantially revises the tree of life.</title>
        <authorList>
            <person name="Parks D.H."/>
            <person name="Chuvochina M."/>
            <person name="Waite D.W."/>
            <person name="Rinke C."/>
            <person name="Skarshewski A."/>
            <person name="Chaumeil P.A."/>
            <person name="Hugenholtz P."/>
        </authorList>
    </citation>
    <scope>NUCLEOTIDE SEQUENCE [LARGE SCALE GENOMIC DNA]</scope>
    <source>
        <strain evidence="5">UBA11482</strain>
    </source>
</reference>
<proteinExistence type="predicted"/>
<comment type="caution">
    <text evidence="5">The sequence shown here is derived from an EMBL/GenBank/DDBJ whole genome shotgun (WGS) entry which is preliminary data.</text>
</comment>
<dbReference type="SUPFAM" id="SSF56300">
    <property type="entry name" value="Metallo-dependent phosphatases"/>
    <property type="match status" value="1"/>
</dbReference>
<dbReference type="GO" id="GO:0008758">
    <property type="term" value="F:UDP-2,3-diacylglucosamine hydrolase activity"/>
    <property type="evidence" value="ECO:0007669"/>
    <property type="project" value="TreeGrafter"/>
</dbReference>
<keyword evidence="3" id="KW-0812">Transmembrane</keyword>
<dbReference type="InterPro" id="IPR051158">
    <property type="entry name" value="Metallophosphoesterase_sf"/>
</dbReference>
<feature type="transmembrane region" description="Helical" evidence="3">
    <location>
        <begin position="107"/>
        <end position="128"/>
    </location>
</feature>
<keyword evidence="3" id="KW-1133">Transmembrane helix</keyword>
<keyword evidence="3" id="KW-0472">Membrane</keyword>
<dbReference type="AlphaFoldDB" id="A0A354M103"/>
<name>A0A354M103_9BACT</name>
<feature type="transmembrane region" description="Helical" evidence="3">
    <location>
        <begin position="38"/>
        <end position="58"/>
    </location>
</feature>
<dbReference type="CDD" id="cd07385">
    <property type="entry name" value="MPP_YkuE_C"/>
    <property type="match status" value="1"/>
</dbReference>
<dbReference type="InterPro" id="IPR004843">
    <property type="entry name" value="Calcineurin-like_PHP"/>
</dbReference>
<protein>
    <submittedName>
        <fullName evidence="5">Phosphoesterase</fullName>
    </submittedName>
</protein>
<evidence type="ECO:0000256" key="3">
    <source>
        <dbReference type="SAM" id="Phobius"/>
    </source>
</evidence>
<dbReference type="RefSeq" id="WP_303007984.1">
    <property type="nucleotide sequence ID" value="NZ_CAUAJF010000011.1"/>
</dbReference>
<evidence type="ECO:0000313" key="5">
    <source>
        <dbReference type="EMBL" id="HBJ08192.1"/>
    </source>
</evidence>
<evidence type="ECO:0000313" key="6">
    <source>
        <dbReference type="Proteomes" id="UP000262954"/>
    </source>
</evidence>
<dbReference type="InterPro" id="IPR029052">
    <property type="entry name" value="Metallo-depent_PP-like"/>
</dbReference>
<dbReference type="PANTHER" id="PTHR31302">
    <property type="entry name" value="TRANSMEMBRANE PROTEIN WITH METALLOPHOSPHOESTERASE DOMAIN-RELATED"/>
    <property type="match status" value="1"/>
</dbReference>
<dbReference type="GO" id="GO:0009245">
    <property type="term" value="P:lipid A biosynthetic process"/>
    <property type="evidence" value="ECO:0007669"/>
    <property type="project" value="TreeGrafter"/>
</dbReference>
<feature type="transmembrane region" description="Helical" evidence="3">
    <location>
        <begin position="6"/>
        <end position="26"/>
    </location>
</feature>
<organism evidence="5 6">
    <name type="scientific">Coprobacter fastidiosus</name>
    <dbReference type="NCBI Taxonomy" id="1099853"/>
    <lineage>
        <taxon>Bacteria</taxon>
        <taxon>Pseudomonadati</taxon>
        <taxon>Bacteroidota</taxon>
        <taxon>Bacteroidia</taxon>
        <taxon>Bacteroidales</taxon>
        <taxon>Barnesiellaceae</taxon>
        <taxon>Coprobacter</taxon>
    </lineage>
</organism>
<keyword evidence="2" id="KW-0378">Hydrolase</keyword>
<keyword evidence="1" id="KW-0479">Metal-binding</keyword>
<dbReference type="Proteomes" id="UP000262954">
    <property type="component" value="Unassembled WGS sequence"/>
</dbReference>
<dbReference type="GO" id="GO:0046872">
    <property type="term" value="F:metal ion binding"/>
    <property type="evidence" value="ECO:0007669"/>
    <property type="project" value="UniProtKB-KW"/>
</dbReference>
<sequence length="397" mass="46448">MRLQLIAFFALVCINFAIDFYIYFRIIRKICRYIWLRISYWGINCLLLAAFLFAYALMKNHQDVDNRMVFIWFMFIYFLVYAPKITYFLLSVWDYVSCLFRKKMLHIFNYIGVVGALFVFGSMAYGAFINRERLVIREFSVESSRLPEGFDNYKIVQISDIHLENFGSDTVFISEMVRQINKLDPDLIVFTGDLVTLRSAELEPFLHVLSGLKAKNGVYSILGNHDYGDYVPWKNVSEKLEDRKLLRIKEKEMGWRMLNNESVHLYRGNDSVALIGVENWGEPPFPKYGNLRAAYPDLNDGYFKILLTHNPMHWDEEVISGTNIDLSFSGHTHAMQIKLQLGDWRYSPAEIRYPRWSGLYREGNQYLYVNEGIGCVFMPMRVGATPEITVIRLKCIS</sequence>
<accession>A0A354M103</accession>
<evidence type="ECO:0000256" key="1">
    <source>
        <dbReference type="ARBA" id="ARBA00022723"/>
    </source>
</evidence>
<feature type="domain" description="Calcineurin-like phosphoesterase" evidence="4">
    <location>
        <begin position="154"/>
        <end position="334"/>
    </location>
</feature>
<feature type="transmembrane region" description="Helical" evidence="3">
    <location>
        <begin position="70"/>
        <end position="95"/>
    </location>
</feature>
<dbReference type="GO" id="GO:0016020">
    <property type="term" value="C:membrane"/>
    <property type="evidence" value="ECO:0007669"/>
    <property type="project" value="GOC"/>
</dbReference>
<evidence type="ECO:0000259" key="4">
    <source>
        <dbReference type="Pfam" id="PF00149"/>
    </source>
</evidence>
<dbReference type="Gene3D" id="3.60.21.10">
    <property type="match status" value="1"/>
</dbReference>
<dbReference type="Pfam" id="PF00149">
    <property type="entry name" value="Metallophos"/>
    <property type="match status" value="1"/>
</dbReference>